<protein>
    <submittedName>
        <fullName evidence="2">Proton-coupled thiamine transporter YuaJ</fullName>
    </submittedName>
</protein>
<dbReference type="Gene3D" id="1.10.1760.20">
    <property type="match status" value="1"/>
</dbReference>
<dbReference type="GO" id="GO:0015234">
    <property type="term" value="F:thiamine transmembrane transporter activity"/>
    <property type="evidence" value="ECO:0007669"/>
    <property type="project" value="InterPro"/>
</dbReference>
<feature type="transmembrane region" description="Helical" evidence="1">
    <location>
        <begin position="12"/>
        <end position="32"/>
    </location>
</feature>
<evidence type="ECO:0000313" key="3">
    <source>
        <dbReference type="Proteomes" id="UP000031386"/>
    </source>
</evidence>
<feature type="transmembrane region" description="Helical" evidence="1">
    <location>
        <begin position="181"/>
        <end position="200"/>
    </location>
</feature>
<feature type="transmembrane region" description="Helical" evidence="1">
    <location>
        <begin position="140"/>
        <end position="161"/>
    </location>
</feature>
<keyword evidence="1" id="KW-0472">Membrane</keyword>
<feature type="transmembrane region" description="Helical" evidence="1">
    <location>
        <begin position="113"/>
        <end position="133"/>
    </location>
</feature>
<dbReference type="InterPro" id="IPR012651">
    <property type="entry name" value="Thia_Transptr_ThiT"/>
</dbReference>
<dbReference type="GO" id="GO:0005886">
    <property type="term" value="C:plasma membrane"/>
    <property type="evidence" value="ECO:0007669"/>
    <property type="project" value="InterPro"/>
</dbReference>
<dbReference type="RefSeq" id="WP_041953246.1">
    <property type="nucleotide sequence ID" value="NZ_CP009761.1"/>
</dbReference>
<dbReference type="NCBIfam" id="TIGR02357">
    <property type="entry name" value="ECF_ThiT_YuaJ"/>
    <property type="match status" value="1"/>
</dbReference>
<organism evidence="2 3">
    <name type="scientific">Parvimonas micra</name>
    <dbReference type="NCBI Taxonomy" id="33033"/>
    <lineage>
        <taxon>Bacteria</taxon>
        <taxon>Bacillati</taxon>
        <taxon>Bacillota</taxon>
        <taxon>Tissierellia</taxon>
        <taxon>Tissierellales</taxon>
        <taxon>Peptoniphilaceae</taxon>
        <taxon>Parvimonas</taxon>
    </lineage>
</organism>
<accession>A0A0B4RZC6</accession>
<feature type="transmembrane region" description="Helical" evidence="1">
    <location>
        <begin position="76"/>
        <end position="101"/>
    </location>
</feature>
<dbReference type="EMBL" id="CP009761">
    <property type="protein sequence ID" value="AIZ35942.1"/>
    <property type="molecule type" value="Genomic_DNA"/>
</dbReference>
<evidence type="ECO:0000313" key="2">
    <source>
        <dbReference type="EMBL" id="AIZ35942.1"/>
    </source>
</evidence>
<reference evidence="2 3" key="1">
    <citation type="submission" date="2014-10" db="EMBL/GenBank/DDBJ databases">
        <title>Complete genome sequence of Parvimonas micra KCOM 1535 (= ChDC B708).</title>
        <authorList>
            <person name="Kook J.-K."/>
            <person name="Park S.-N."/>
            <person name="Lim Y.K."/>
            <person name="Roh H."/>
        </authorList>
    </citation>
    <scope>NUCLEOTIDE SEQUENCE [LARGE SCALE GENOMIC DNA]</scope>
    <source>
        <strain evidence="3">KCOM 1535 / ChDC B708</strain>
    </source>
</reference>
<dbReference type="STRING" id="33033.NW74_00410"/>
<dbReference type="AlphaFoldDB" id="A0A0B4RZC6"/>
<dbReference type="Pfam" id="PF09515">
    <property type="entry name" value="Thia_YuaJ"/>
    <property type="match status" value="1"/>
</dbReference>
<evidence type="ECO:0000256" key="1">
    <source>
        <dbReference type="SAM" id="Phobius"/>
    </source>
</evidence>
<dbReference type="Proteomes" id="UP000031386">
    <property type="component" value="Chromosome"/>
</dbReference>
<name>A0A0B4RZC6_9FIRM</name>
<proteinExistence type="predicted"/>
<dbReference type="KEGG" id="pmic:NW74_00410"/>
<sequence length="215" mass="24056">MENFGKFFSTIGGKTTIILLISFAFLFFVFYFRRDEKIFSTKALTYSAILLALGISANQIKFFSLPQGGSITLFSMIFVVFIGYMFGLRVGLIAGITFGLLNLLIKPEVYTPVQAIIDYILAFGSLGLSGLFANKKDKLIPAYLIAITGRFIFAVFSGYVFFGSYAPKGWNPLFYSIWYNFSYIGTEGIITVLLLLIPVVRNTLEKLKSSNFKTN</sequence>
<gene>
    <name evidence="2" type="ORF">NW74_00410</name>
</gene>
<dbReference type="OrthoDB" id="9795813at2"/>
<keyword evidence="1" id="KW-1133">Transmembrane helix</keyword>
<keyword evidence="3" id="KW-1185">Reference proteome</keyword>
<keyword evidence="1" id="KW-0812">Transmembrane</keyword>